<sequence length="161" mass="18185">MSSNATDSAIIASYDADLVYNYSVCAALTLVCYEIMVTLQYEYEFIWHRKWTASTWLFLSNRCSNLALLFFLNIVSELPAFILTSFSALRVFALLDRAYSTATVVFLLGITPIAVEFYQQSRVTSEYVDDPVLGSSCYFNFSASPAVALYTDYPKLFVRKG</sequence>
<evidence type="ECO:0000313" key="2">
    <source>
        <dbReference type="Proteomes" id="UP001148662"/>
    </source>
</evidence>
<comment type="caution">
    <text evidence="1">The sequence shown here is derived from an EMBL/GenBank/DDBJ whole genome shotgun (WGS) entry which is preliminary data.</text>
</comment>
<name>A0ACC1S1B2_9APHY</name>
<reference evidence="1" key="1">
    <citation type="submission" date="2022-07" db="EMBL/GenBank/DDBJ databases">
        <title>Genome Sequence of Phlebia brevispora.</title>
        <authorList>
            <person name="Buettner E."/>
        </authorList>
    </citation>
    <scope>NUCLEOTIDE SEQUENCE</scope>
    <source>
        <strain evidence="1">MPL23</strain>
    </source>
</reference>
<keyword evidence="2" id="KW-1185">Reference proteome</keyword>
<accession>A0ACC1S1B2</accession>
<organism evidence="1 2">
    <name type="scientific">Phlebia brevispora</name>
    <dbReference type="NCBI Taxonomy" id="194682"/>
    <lineage>
        <taxon>Eukaryota</taxon>
        <taxon>Fungi</taxon>
        <taxon>Dikarya</taxon>
        <taxon>Basidiomycota</taxon>
        <taxon>Agaricomycotina</taxon>
        <taxon>Agaricomycetes</taxon>
        <taxon>Polyporales</taxon>
        <taxon>Meruliaceae</taxon>
        <taxon>Phlebia</taxon>
    </lineage>
</organism>
<evidence type="ECO:0000313" key="1">
    <source>
        <dbReference type="EMBL" id="KAJ3530028.1"/>
    </source>
</evidence>
<dbReference type="EMBL" id="JANHOG010001905">
    <property type="protein sequence ID" value="KAJ3530028.1"/>
    <property type="molecule type" value="Genomic_DNA"/>
</dbReference>
<proteinExistence type="predicted"/>
<gene>
    <name evidence="1" type="ORF">NM688_g7771</name>
</gene>
<dbReference type="Proteomes" id="UP001148662">
    <property type="component" value="Unassembled WGS sequence"/>
</dbReference>
<protein>
    <submittedName>
        <fullName evidence="1">Uncharacterized protein</fullName>
    </submittedName>
</protein>